<protein>
    <submittedName>
        <fullName evidence="2">Tetratricopeptide repeat protein</fullName>
    </submittedName>
</protein>
<gene>
    <name evidence="2" type="ORF">ACFSJ3_04580</name>
</gene>
<keyword evidence="1" id="KW-0732">Signal</keyword>
<dbReference type="EMBL" id="JBHUHT010000008">
    <property type="protein sequence ID" value="MFD2095251.1"/>
    <property type="molecule type" value="Genomic_DNA"/>
</dbReference>
<evidence type="ECO:0000256" key="1">
    <source>
        <dbReference type="SAM" id="SignalP"/>
    </source>
</evidence>
<dbReference type="PANTHER" id="PTHR11102">
    <property type="entry name" value="SEL-1-LIKE PROTEIN"/>
    <property type="match status" value="1"/>
</dbReference>
<dbReference type="RefSeq" id="WP_345338409.1">
    <property type="nucleotide sequence ID" value="NZ_BAABLI010000005.1"/>
</dbReference>
<proteinExistence type="predicted"/>
<dbReference type="Gene3D" id="1.25.40.10">
    <property type="entry name" value="Tetratricopeptide repeat domain"/>
    <property type="match status" value="1"/>
</dbReference>
<dbReference type="PANTHER" id="PTHR11102:SF147">
    <property type="entry name" value="SEL1L ADAPTOR SUBUNIT OF ERAD E3 UBIQUITIN LIGASE"/>
    <property type="match status" value="1"/>
</dbReference>
<organism evidence="2 3">
    <name type="scientific">Corallincola platygyrae</name>
    <dbReference type="NCBI Taxonomy" id="1193278"/>
    <lineage>
        <taxon>Bacteria</taxon>
        <taxon>Pseudomonadati</taxon>
        <taxon>Pseudomonadota</taxon>
        <taxon>Gammaproteobacteria</taxon>
        <taxon>Alteromonadales</taxon>
        <taxon>Psychromonadaceae</taxon>
        <taxon>Corallincola</taxon>
    </lineage>
</organism>
<keyword evidence="3" id="KW-1185">Reference proteome</keyword>
<evidence type="ECO:0000313" key="3">
    <source>
        <dbReference type="Proteomes" id="UP001597380"/>
    </source>
</evidence>
<dbReference type="InterPro" id="IPR050767">
    <property type="entry name" value="Sel1_AlgK"/>
</dbReference>
<feature type="signal peptide" evidence="1">
    <location>
        <begin position="1"/>
        <end position="27"/>
    </location>
</feature>
<name>A0ABW4XI87_9GAMM</name>
<dbReference type="InterPro" id="IPR006597">
    <property type="entry name" value="Sel1-like"/>
</dbReference>
<dbReference type="Pfam" id="PF08238">
    <property type="entry name" value="Sel1"/>
    <property type="match status" value="4"/>
</dbReference>
<dbReference type="SMART" id="SM00671">
    <property type="entry name" value="SEL1"/>
    <property type="match status" value="4"/>
</dbReference>
<sequence>MKYCLSIRHVSVFLVSLFFLSITAVNAADHQALDGYQLPDLSNWCSLRQKELSCASIHEQLALQGISGSAFWMGKVSAEGAFGEGDFKTAAHWYSVAAEDDHPKAIGELALLYYHGAGVEKDYQLAAELLRRSADRGEVEALWHLGRMYHFGRGVPQDHAQAFDYFKQAAEKGSAAAAHTLSFYYQNGIGIEVDKKSAMYWRYRAMFTQQNPTFG</sequence>
<comment type="caution">
    <text evidence="2">The sequence shown here is derived from an EMBL/GenBank/DDBJ whole genome shotgun (WGS) entry which is preliminary data.</text>
</comment>
<evidence type="ECO:0000313" key="2">
    <source>
        <dbReference type="EMBL" id="MFD2095251.1"/>
    </source>
</evidence>
<dbReference type="Proteomes" id="UP001597380">
    <property type="component" value="Unassembled WGS sequence"/>
</dbReference>
<accession>A0ABW4XI87</accession>
<reference evidence="3" key="1">
    <citation type="journal article" date="2019" name="Int. J. Syst. Evol. Microbiol.">
        <title>The Global Catalogue of Microorganisms (GCM) 10K type strain sequencing project: providing services to taxonomists for standard genome sequencing and annotation.</title>
        <authorList>
            <consortium name="The Broad Institute Genomics Platform"/>
            <consortium name="The Broad Institute Genome Sequencing Center for Infectious Disease"/>
            <person name="Wu L."/>
            <person name="Ma J."/>
        </authorList>
    </citation>
    <scope>NUCLEOTIDE SEQUENCE [LARGE SCALE GENOMIC DNA]</scope>
    <source>
        <strain evidence="3">CGMCC 1.10992</strain>
    </source>
</reference>
<feature type="chain" id="PRO_5046087234" evidence="1">
    <location>
        <begin position="28"/>
        <end position="215"/>
    </location>
</feature>
<dbReference type="SUPFAM" id="SSF81901">
    <property type="entry name" value="HCP-like"/>
    <property type="match status" value="1"/>
</dbReference>
<dbReference type="InterPro" id="IPR011990">
    <property type="entry name" value="TPR-like_helical_dom_sf"/>
</dbReference>